<organism evidence="5 6">
    <name type="scientific">Rhipicephalus microplus</name>
    <name type="common">Cattle tick</name>
    <name type="synonym">Boophilus microplus</name>
    <dbReference type="NCBI Taxonomy" id="6941"/>
    <lineage>
        <taxon>Eukaryota</taxon>
        <taxon>Metazoa</taxon>
        <taxon>Ecdysozoa</taxon>
        <taxon>Arthropoda</taxon>
        <taxon>Chelicerata</taxon>
        <taxon>Arachnida</taxon>
        <taxon>Acari</taxon>
        <taxon>Parasitiformes</taxon>
        <taxon>Ixodida</taxon>
        <taxon>Ixodoidea</taxon>
        <taxon>Ixodidae</taxon>
        <taxon>Rhipicephalinae</taxon>
        <taxon>Rhipicephalus</taxon>
        <taxon>Boophilus</taxon>
    </lineage>
</organism>
<reference evidence="5" key="2">
    <citation type="submission" date="2021-09" db="EMBL/GenBank/DDBJ databases">
        <authorList>
            <person name="Jia N."/>
            <person name="Wang J."/>
            <person name="Shi W."/>
            <person name="Du L."/>
            <person name="Sun Y."/>
            <person name="Zhan W."/>
            <person name="Jiang J."/>
            <person name="Wang Q."/>
            <person name="Zhang B."/>
            <person name="Ji P."/>
            <person name="Sakyi L.B."/>
            <person name="Cui X."/>
            <person name="Yuan T."/>
            <person name="Jiang B."/>
            <person name="Yang W."/>
            <person name="Lam T.T.-Y."/>
            <person name="Chang Q."/>
            <person name="Ding S."/>
            <person name="Wang X."/>
            <person name="Zhu J."/>
            <person name="Ruan X."/>
            <person name="Zhao L."/>
            <person name="Wei J."/>
            <person name="Que T."/>
            <person name="Du C."/>
            <person name="Cheng J."/>
            <person name="Dai P."/>
            <person name="Han X."/>
            <person name="Huang E."/>
            <person name="Gao Y."/>
            <person name="Liu J."/>
            <person name="Shao H."/>
            <person name="Ye R."/>
            <person name="Li L."/>
            <person name="Wei W."/>
            <person name="Wang X."/>
            <person name="Wang C."/>
            <person name="Huo Q."/>
            <person name="Li W."/>
            <person name="Guo W."/>
            <person name="Chen H."/>
            <person name="Chen S."/>
            <person name="Zhou L."/>
            <person name="Zhou L."/>
            <person name="Ni X."/>
            <person name="Tian J."/>
            <person name="Zhou Y."/>
            <person name="Sheng Y."/>
            <person name="Liu T."/>
            <person name="Pan Y."/>
            <person name="Xia L."/>
            <person name="Li J."/>
            <person name="Zhao F."/>
            <person name="Cao W."/>
        </authorList>
    </citation>
    <scope>NUCLEOTIDE SEQUENCE</scope>
    <source>
        <strain evidence="5">Rmic-2018</strain>
        <tissue evidence="5">Larvae</tissue>
    </source>
</reference>
<name>A0A9J6D1K8_RHIMP</name>
<dbReference type="Pfam" id="PF02171">
    <property type="entry name" value="Piwi"/>
    <property type="match status" value="1"/>
</dbReference>
<dbReference type="EMBL" id="JABSTU010002985">
    <property type="protein sequence ID" value="KAH7977099.1"/>
    <property type="molecule type" value="Genomic_DNA"/>
</dbReference>
<feature type="region of interest" description="Disordered" evidence="2">
    <location>
        <begin position="356"/>
        <end position="387"/>
    </location>
</feature>
<feature type="domain" description="Piwi" evidence="4">
    <location>
        <begin position="609"/>
        <end position="912"/>
    </location>
</feature>
<dbReference type="PROSITE" id="PS50822">
    <property type="entry name" value="PIWI"/>
    <property type="match status" value="1"/>
</dbReference>
<dbReference type="InterPro" id="IPR036085">
    <property type="entry name" value="PAZ_dom_sf"/>
</dbReference>
<dbReference type="Proteomes" id="UP000821866">
    <property type="component" value="Unassembled WGS sequence"/>
</dbReference>
<reference evidence="5" key="1">
    <citation type="journal article" date="2020" name="Cell">
        <title>Large-Scale Comparative Analyses of Tick Genomes Elucidate Their Genetic Diversity and Vector Capacities.</title>
        <authorList>
            <consortium name="Tick Genome and Microbiome Consortium (TIGMIC)"/>
            <person name="Jia N."/>
            <person name="Wang J."/>
            <person name="Shi W."/>
            <person name="Du L."/>
            <person name="Sun Y."/>
            <person name="Zhan W."/>
            <person name="Jiang J.F."/>
            <person name="Wang Q."/>
            <person name="Zhang B."/>
            <person name="Ji P."/>
            <person name="Bell-Sakyi L."/>
            <person name="Cui X.M."/>
            <person name="Yuan T.T."/>
            <person name="Jiang B.G."/>
            <person name="Yang W.F."/>
            <person name="Lam T.T."/>
            <person name="Chang Q.C."/>
            <person name="Ding S.J."/>
            <person name="Wang X.J."/>
            <person name="Zhu J.G."/>
            <person name="Ruan X.D."/>
            <person name="Zhao L."/>
            <person name="Wei J.T."/>
            <person name="Ye R.Z."/>
            <person name="Que T.C."/>
            <person name="Du C.H."/>
            <person name="Zhou Y.H."/>
            <person name="Cheng J.X."/>
            <person name="Dai P.F."/>
            <person name="Guo W.B."/>
            <person name="Han X.H."/>
            <person name="Huang E.J."/>
            <person name="Li L.F."/>
            <person name="Wei W."/>
            <person name="Gao Y.C."/>
            <person name="Liu J.Z."/>
            <person name="Shao H.Z."/>
            <person name="Wang X."/>
            <person name="Wang C.C."/>
            <person name="Yang T.C."/>
            <person name="Huo Q.B."/>
            <person name="Li W."/>
            <person name="Chen H.Y."/>
            <person name="Chen S.E."/>
            <person name="Zhou L.G."/>
            <person name="Ni X.B."/>
            <person name="Tian J.H."/>
            <person name="Sheng Y."/>
            <person name="Liu T."/>
            <person name="Pan Y.S."/>
            <person name="Xia L.Y."/>
            <person name="Li J."/>
            <person name="Zhao F."/>
            <person name="Cao W.C."/>
        </authorList>
    </citation>
    <scope>NUCLEOTIDE SEQUENCE</scope>
    <source>
        <strain evidence="5">Rmic-2018</strain>
    </source>
</reference>
<feature type="domain" description="PAZ" evidence="3">
    <location>
        <begin position="303"/>
        <end position="431"/>
    </location>
</feature>
<dbReference type="Gene3D" id="3.40.50.2300">
    <property type="match status" value="1"/>
</dbReference>
<dbReference type="CDD" id="cd02846">
    <property type="entry name" value="PAZ_argonaute_like"/>
    <property type="match status" value="1"/>
</dbReference>
<evidence type="ECO:0000313" key="6">
    <source>
        <dbReference type="Proteomes" id="UP000821866"/>
    </source>
</evidence>
<dbReference type="VEuPathDB" id="VectorBase:LOC119184070"/>
<dbReference type="SMART" id="SM00949">
    <property type="entry name" value="PAZ"/>
    <property type="match status" value="1"/>
</dbReference>
<accession>A0A9J6D1K8</accession>
<dbReference type="SUPFAM" id="SSF101690">
    <property type="entry name" value="PAZ domain"/>
    <property type="match status" value="1"/>
</dbReference>
<dbReference type="SUPFAM" id="SSF53098">
    <property type="entry name" value="Ribonuclease H-like"/>
    <property type="match status" value="1"/>
</dbReference>
<dbReference type="Pfam" id="PF02170">
    <property type="entry name" value="PAZ"/>
    <property type="match status" value="1"/>
</dbReference>
<comment type="similarity">
    <text evidence="1">Belongs to the argonaute family.</text>
</comment>
<dbReference type="SMART" id="SM01163">
    <property type="entry name" value="DUF1785"/>
    <property type="match status" value="1"/>
</dbReference>
<evidence type="ECO:0000259" key="4">
    <source>
        <dbReference type="PROSITE" id="PS50822"/>
    </source>
</evidence>
<dbReference type="InterPro" id="IPR003165">
    <property type="entry name" value="Piwi"/>
</dbReference>
<dbReference type="Gene3D" id="2.170.260.10">
    <property type="entry name" value="paz domain"/>
    <property type="match status" value="1"/>
</dbReference>
<evidence type="ECO:0000313" key="5">
    <source>
        <dbReference type="EMBL" id="KAH7977099.1"/>
    </source>
</evidence>
<dbReference type="InterPro" id="IPR032474">
    <property type="entry name" value="Argonaute_N"/>
</dbReference>
<evidence type="ECO:0000256" key="2">
    <source>
        <dbReference type="SAM" id="MobiDB-lite"/>
    </source>
</evidence>
<comment type="caution">
    <text evidence="5">The sequence shown here is derived from an EMBL/GenBank/DDBJ whole genome shotgun (WGS) entry which is preliminary data.</text>
</comment>
<dbReference type="SMART" id="SM00950">
    <property type="entry name" value="Piwi"/>
    <property type="match status" value="1"/>
</dbReference>
<dbReference type="GO" id="GO:0003723">
    <property type="term" value="F:RNA binding"/>
    <property type="evidence" value="ECO:0007669"/>
    <property type="project" value="InterPro"/>
</dbReference>
<dbReference type="GO" id="GO:0034587">
    <property type="term" value="P:piRNA processing"/>
    <property type="evidence" value="ECO:0007669"/>
    <property type="project" value="UniProtKB-ARBA"/>
</dbReference>
<dbReference type="Gene3D" id="3.30.420.10">
    <property type="entry name" value="Ribonuclease H-like superfamily/Ribonuclease H"/>
    <property type="match status" value="1"/>
</dbReference>
<protein>
    <submittedName>
        <fullName evidence="5">Uncharacterized protein</fullName>
    </submittedName>
</protein>
<keyword evidence="6" id="KW-1185">Reference proteome</keyword>
<dbReference type="InterPro" id="IPR003100">
    <property type="entry name" value="PAZ_dom"/>
</dbReference>
<dbReference type="VEuPathDB" id="VectorBase:LOC119184071"/>
<proteinExistence type="inferred from homology"/>
<dbReference type="InterPro" id="IPR012337">
    <property type="entry name" value="RNaseH-like_sf"/>
</dbReference>
<evidence type="ECO:0000259" key="3">
    <source>
        <dbReference type="PROSITE" id="PS50821"/>
    </source>
</evidence>
<dbReference type="PROSITE" id="PS50821">
    <property type="entry name" value="PAZ"/>
    <property type="match status" value="1"/>
</dbReference>
<dbReference type="InterPro" id="IPR014811">
    <property type="entry name" value="ArgoL1"/>
</dbReference>
<dbReference type="InterPro" id="IPR036397">
    <property type="entry name" value="RNaseH_sf"/>
</dbReference>
<dbReference type="AlphaFoldDB" id="A0A9J6D1K8"/>
<dbReference type="PANTHER" id="PTHR22891">
    <property type="entry name" value="EUKARYOTIC TRANSLATION INITIATION FACTOR 2C"/>
    <property type="match status" value="1"/>
</dbReference>
<evidence type="ECO:0000256" key="1">
    <source>
        <dbReference type="RuleBase" id="RU361178"/>
    </source>
</evidence>
<dbReference type="Pfam" id="PF08699">
    <property type="entry name" value="ArgoL1"/>
    <property type="match status" value="1"/>
</dbReference>
<sequence length="942" mass="107106">MEVVKVLEAGEALNAKEVLDEQDHDAKRDLVDNILEADSRNRNEEAERVACNGKREYWVNLAKAFLFVIEDDMFFCSLYEEDPGTSTELPSAEYTDPQLLKRAQEHWGTYKKMKLRTNYFRIARPSGIVYHYDVQIDLIRKPSSAAEPRGLSTRVKRLVIEALQKTKFRPYSLAFDGEKNIYTSRELPSNECECIVQIDKGGPDFSVTLKLASSVDMDKLKTSFNQDVHQKHIQALDVIIRHAARPGHEVVGHCFFKNPQAEPLELGTFAELWSGYYPSFRPCEKSLMLNIDFSAMPFYNSRSLLDFATKCREGDEITLWDTRLLTEALEGLQVYTTHLGHKRFYRVVKVGENNAADQKLKGQESATNGQEMENSEEMAKKSHENGKGEEMSVVEYFAKKYGIEIEPRLPCILCKGKEEPYLPLDECHVPAQPCKSKLTKKMTEDMLTLTALYPERRFEFIGHTAKDFFSRAQTDLDKFRLKFFEKMVEVDARILSPPSIRFPGRRSKTLQPDNGAWYPPRGSLKSCPDFKTTFVVLAVNCEIGEQELIHAVRELRNTGADLGLRLSCDERTDIKYVCAYGLNVSELTATFGELGAVQKPDDKTHDRKFVLVVLGNSSLYATVKAVAEINNGVMTQCVQEEKLKSVKGRGLWKNICLKLNAKLGRCNNITHKVETTLVFEDAIFIGIDVNHPAPGENHKPSIAACVASMDKNAFRYRARVSVQMDQGEAVARKEVVTELQDMVFNHLSFYCEHRRRPQRIIVYRDGVGEGQFKEVQAKEVDAIKKACKRISPKYDPPVTFIIVQKRHHTRFLPIFDEQPVNVNVPPGTTVENVITHPGHLNFFLCSHQGLIGTSRPAHYHVLCKESAHTLQQLQHLTFDLCHLVARCTRSVSIPSPVYYAHLAAFRAKNHIQGSGLSREAHLEDYKVAVKVHDNIVDEMYFV</sequence>
<feature type="compositionally biased region" description="Basic and acidic residues" evidence="2">
    <location>
        <begin position="377"/>
        <end position="387"/>
    </location>
</feature>
<dbReference type="Pfam" id="PF16486">
    <property type="entry name" value="ArgoN"/>
    <property type="match status" value="1"/>
</dbReference>
<gene>
    <name evidence="5" type="ORF">HPB51_027040</name>
</gene>